<sequence length="324" mass="37783">MKDDWFLQAWLLSPRILHWTRYGLIWECRQGIWHESQKELKLAYSEYLSGSNGRFRFSTKDDPSYGRLMNARDIATTRSDDALRWQWPSVVNYCAEMKLTSPCGGLPALNGVARYLSEKHRVKYFAGIFSSCPERALVWKGEGRHQTGDLPTWSWASAKGVKFDPYDEIRGKCMVECVEHRRLPPVDQVPDLSCLSKRVLRLKGRSMSFTQHQVLKGSEPRVWEIKDCSPYKYKVDYIVHLDEETDTFPELDDVVFFILIEIYNPLDERLAFSNFKYKGLLLQRRKGETDWVYERKGFVESGIWDYNIPNSLNAGVRSSIVQLV</sequence>
<dbReference type="PANTHER" id="PTHR33112">
    <property type="entry name" value="DOMAIN PROTEIN, PUTATIVE-RELATED"/>
    <property type="match status" value="1"/>
</dbReference>
<dbReference type="PANTHER" id="PTHR33112:SF9">
    <property type="entry name" value="HETEROKARYON INCOMPATIBILITY DOMAIN-CONTAINING PROTEIN"/>
    <property type="match status" value="1"/>
</dbReference>
<dbReference type="Proteomes" id="UP000248423">
    <property type="component" value="Unassembled WGS sequence"/>
</dbReference>
<proteinExistence type="predicted"/>
<keyword evidence="2" id="KW-1185">Reference proteome</keyword>
<dbReference type="OrthoDB" id="5095198at2759"/>
<evidence type="ECO:0000313" key="1">
    <source>
        <dbReference type="EMBL" id="PYI11397.1"/>
    </source>
</evidence>
<name>A0A319EM25_ASPSB</name>
<gene>
    <name evidence="1" type="ORF">BO78DRAFT_425887</name>
</gene>
<accession>A0A319EM25</accession>
<dbReference type="AlphaFoldDB" id="A0A319EM25"/>
<reference evidence="1 2" key="1">
    <citation type="submission" date="2018-02" db="EMBL/GenBank/DDBJ databases">
        <title>The genomes of Aspergillus section Nigri reveals drivers in fungal speciation.</title>
        <authorList>
            <consortium name="DOE Joint Genome Institute"/>
            <person name="Vesth T.C."/>
            <person name="Nybo J."/>
            <person name="Theobald S."/>
            <person name="Brandl J."/>
            <person name="Frisvad J.C."/>
            <person name="Nielsen K.F."/>
            <person name="Lyhne E.K."/>
            <person name="Kogle M.E."/>
            <person name="Kuo A."/>
            <person name="Riley R."/>
            <person name="Clum A."/>
            <person name="Nolan M."/>
            <person name="Lipzen A."/>
            <person name="Salamov A."/>
            <person name="Henrissat B."/>
            <person name="Wiebenga A."/>
            <person name="De vries R.P."/>
            <person name="Grigoriev I.V."/>
            <person name="Mortensen U.H."/>
            <person name="Andersen M.R."/>
            <person name="Baker S.E."/>
        </authorList>
    </citation>
    <scope>NUCLEOTIDE SEQUENCE [LARGE SCALE GENOMIC DNA]</scope>
    <source>
        <strain evidence="1 2">CBS 121057</strain>
    </source>
</reference>
<dbReference type="VEuPathDB" id="FungiDB:BO78DRAFT_425887"/>
<evidence type="ECO:0000313" key="2">
    <source>
        <dbReference type="Proteomes" id="UP000248423"/>
    </source>
</evidence>
<dbReference type="EMBL" id="KZ826318">
    <property type="protein sequence ID" value="PYI11397.1"/>
    <property type="molecule type" value="Genomic_DNA"/>
</dbReference>
<organism evidence="1 2">
    <name type="scientific">Aspergillus sclerotiicarbonarius (strain CBS 121057 / IBT 28362)</name>
    <dbReference type="NCBI Taxonomy" id="1448318"/>
    <lineage>
        <taxon>Eukaryota</taxon>
        <taxon>Fungi</taxon>
        <taxon>Dikarya</taxon>
        <taxon>Ascomycota</taxon>
        <taxon>Pezizomycotina</taxon>
        <taxon>Eurotiomycetes</taxon>
        <taxon>Eurotiomycetidae</taxon>
        <taxon>Eurotiales</taxon>
        <taxon>Aspergillaceae</taxon>
        <taxon>Aspergillus</taxon>
        <taxon>Aspergillus subgen. Circumdati</taxon>
    </lineage>
</organism>
<protein>
    <submittedName>
        <fullName evidence="1">Uncharacterized protein</fullName>
    </submittedName>
</protein>